<name>A0A917UC05_9ACTN</name>
<dbReference type="RefSeq" id="WP_229836627.1">
    <property type="nucleotide sequence ID" value="NZ_BMPI01000062.1"/>
</dbReference>
<protein>
    <submittedName>
        <fullName evidence="1">Uncharacterized protein</fullName>
    </submittedName>
</protein>
<evidence type="ECO:0000313" key="2">
    <source>
        <dbReference type="Proteomes" id="UP000642070"/>
    </source>
</evidence>
<dbReference type="Proteomes" id="UP000642070">
    <property type="component" value="Unassembled WGS sequence"/>
</dbReference>
<proteinExistence type="predicted"/>
<evidence type="ECO:0000313" key="1">
    <source>
        <dbReference type="EMBL" id="GGM71150.1"/>
    </source>
</evidence>
<accession>A0A917UC05</accession>
<sequence>MDVARSAITAQAITVLPEPGGATSTPSSCASRALTAEVLLAELALSILRSQTGQSMDELVRELNLLVEQALGTPPP</sequence>
<organism evidence="1 2">
    <name type="scientific">Dactylosporangium sucinum</name>
    <dbReference type="NCBI Taxonomy" id="1424081"/>
    <lineage>
        <taxon>Bacteria</taxon>
        <taxon>Bacillati</taxon>
        <taxon>Actinomycetota</taxon>
        <taxon>Actinomycetes</taxon>
        <taxon>Micromonosporales</taxon>
        <taxon>Micromonosporaceae</taxon>
        <taxon>Dactylosporangium</taxon>
    </lineage>
</organism>
<keyword evidence="2" id="KW-1185">Reference proteome</keyword>
<reference evidence="1" key="1">
    <citation type="journal article" date="2014" name="Int. J. Syst. Evol. Microbiol.">
        <title>Complete genome sequence of Corynebacterium casei LMG S-19264T (=DSM 44701T), isolated from a smear-ripened cheese.</title>
        <authorList>
            <consortium name="US DOE Joint Genome Institute (JGI-PGF)"/>
            <person name="Walter F."/>
            <person name="Albersmeier A."/>
            <person name="Kalinowski J."/>
            <person name="Ruckert C."/>
        </authorList>
    </citation>
    <scope>NUCLEOTIDE SEQUENCE</scope>
    <source>
        <strain evidence="1">JCM 19831</strain>
    </source>
</reference>
<gene>
    <name evidence="1" type="ORF">GCM10007977_086250</name>
</gene>
<comment type="caution">
    <text evidence="1">The sequence shown here is derived from an EMBL/GenBank/DDBJ whole genome shotgun (WGS) entry which is preliminary data.</text>
</comment>
<dbReference type="AlphaFoldDB" id="A0A917UC05"/>
<dbReference type="EMBL" id="BMPI01000062">
    <property type="protein sequence ID" value="GGM71150.1"/>
    <property type="molecule type" value="Genomic_DNA"/>
</dbReference>
<reference evidence="1" key="2">
    <citation type="submission" date="2020-09" db="EMBL/GenBank/DDBJ databases">
        <authorList>
            <person name="Sun Q."/>
            <person name="Ohkuma M."/>
        </authorList>
    </citation>
    <scope>NUCLEOTIDE SEQUENCE</scope>
    <source>
        <strain evidence="1">JCM 19831</strain>
    </source>
</reference>